<name>A0A8T0Y0K9_9STRA</name>
<evidence type="ECO:0000313" key="1">
    <source>
        <dbReference type="EMBL" id="KAG2829734.1"/>
    </source>
</evidence>
<reference evidence="1" key="1">
    <citation type="submission" date="2018-10" db="EMBL/GenBank/DDBJ databases">
        <title>Effector identification in a new, highly contiguous assembly of the strawberry crown rot pathogen Phytophthora cactorum.</title>
        <authorList>
            <person name="Armitage A.D."/>
            <person name="Nellist C.F."/>
            <person name="Bates H."/>
            <person name="Vickerstaff R.J."/>
            <person name="Harrison R.J."/>
        </authorList>
    </citation>
    <scope>NUCLEOTIDE SEQUENCE</scope>
    <source>
        <strain evidence="1">15-7</strain>
        <strain evidence="2">P421</strain>
    </source>
</reference>
<gene>
    <name evidence="1" type="ORF">PC113_g21241</name>
    <name evidence="2" type="ORF">PC129_g19706</name>
</gene>
<dbReference type="Proteomes" id="UP000760860">
    <property type="component" value="Unassembled WGS sequence"/>
</dbReference>
<organism evidence="1 3">
    <name type="scientific">Phytophthora cactorum</name>
    <dbReference type="NCBI Taxonomy" id="29920"/>
    <lineage>
        <taxon>Eukaryota</taxon>
        <taxon>Sar</taxon>
        <taxon>Stramenopiles</taxon>
        <taxon>Oomycota</taxon>
        <taxon>Peronosporomycetes</taxon>
        <taxon>Peronosporales</taxon>
        <taxon>Peronosporaceae</taxon>
        <taxon>Phytophthora</taxon>
    </lineage>
</organism>
<evidence type="ECO:0000313" key="3">
    <source>
        <dbReference type="Proteomes" id="UP000735874"/>
    </source>
</evidence>
<sequence>MKNSPKSVKMPAIAPKVTELLRRTLTKLFTSYQHRTGAGCRKIGVRSQR</sequence>
<dbReference type="AlphaFoldDB" id="A0A8T0Y0K9"/>
<accession>A0A8T0Y0K9</accession>
<proteinExistence type="predicted"/>
<dbReference type="Proteomes" id="UP000735874">
    <property type="component" value="Unassembled WGS sequence"/>
</dbReference>
<protein>
    <submittedName>
        <fullName evidence="1">Uncharacterized protein</fullName>
    </submittedName>
</protein>
<dbReference type="EMBL" id="RCMV01001300">
    <property type="protein sequence ID" value="KAG3209277.1"/>
    <property type="molecule type" value="Genomic_DNA"/>
</dbReference>
<comment type="caution">
    <text evidence="1">The sequence shown here is derived from an EMBL/GenBank/DDBJ whole genome shotgun (WGS) entry which is preliminary data.</text>
</comment>
<dbReference type="EMBL" id="RCMG01001344">
    <property type="protein sequence ID" value="KAG2829734.1"/>
    <property type="molecule type" value="Genomic_DNA"/>
</dbReference>
<evidence type="ECO:0000313" key="2">
    <source>
        <dbReference type="EMBL" id="KAG3209277.1"/>
    </source>
</evidence>